<dbReference type="PANTHER" id="PTHR12521">
    <property type="entry name" value="PROTEIN C6ORF130"/>
    <property type="match status" value="1"/>
</dbReference>
<dbReference type="InterPro" id="IPR050892">
    <property type="entry name" value="ADP-ribose_metab_enzymes"/>
</dbReference>
<accession>A0A3D9T5Q8</accession>
<dbReference type="RefSeq" id="WP_116024468.1">
    <property type="nucleotide sequence ID" value="NZ_QTTT01000001.1"/>
</dbReference>
<dbReference type="PANTHER" id="PTHR12521:SF0">
    <property type="entry name" value="ADP-RIBOSE GLYCOHYDROLASE OARD1"/>
    <property type="match status" value="1"/>
</dbReference>
<dbReference type="PROSITE" id="PS51154">
    <property type="entry name" value="MACRO"/>
    <property type="match status" value="1"/>
</dbReference>
<reference evidence="3 4" key="1">
    <citation type="submission" date="2018-08" db="EMBL/GenBank/DDBJ databases">
        <title>Sequencing the genomes of 1000 actinobacteria strains.</title>
        <authorList>
            <person name="Klenk H.-P."/>
        </authorList>
    </citation>
    <scope>NUCLEOTIDE SEQUENCE [LARGE SCALE GENOMIC DNA]</scope>
    <source>
        <strain evidence="3 4">DSM 43927</strain>
    </source>
</reference>
<sequence>MAEIQYLNGDATSPQAKGPKVIAHICNDRGGWGKGFVLAISRRWPEPEAAYRRWHRERATNDFGLGAIQLIRVKPDTWVANMIGQHGIKAGRSSGPPIRYEAVRACLQHLATPAAQLNATIHIPRIGCGLAGGRWEHIEPLITSELTDKGLAVTVHDRP</sequence>
<dbReference type="CDD" id="cd02901">
    <property type="entry name" value="Macro_Poa1p-like"/>
    <property type="match status" value="1"/>
</dbReference>
<dbReference type="OrthoDB" id="9780211at2"/>
<gene>
    <name evidence="3" type="ORF">DFJ69_4618</name>
</gene>
<feature type="domain" description="Macro" evidence="2">
    <location>
        <begin position="1"/>
        <end position="159"/>
    </location>
</feature>
<dbReference type="Proteomes" id="UP000256661">
    <property type="component" value="Unassembled WGS sequence"/>
</dbReference>
<dbReference type="InterPro" id="IPR043472">
    <property type="entry name" value="Macro_dom-like"/>
</dbReference>
<evidence type="ECO:0000256" key="1">
    <source>
        <dbReference type="ARBA" id="ARBA00035885"/>
    </source>
</evidence>
<dbReference type="AlphaFoldDB" id="A0A3D9T5Q8"/>
<proteinExistence type="predicted"/>
<keyword evidence="4" id="KW-1185">Reference proteome</keyword>
<protein>
    <submittedName>
        <fullName evidence="3">O-acetyl-ADP-ribose deacetylase (Regulator of RNase III)</fullName>
    </submittedName>
</protein>
<name>A0A3D9T5Q8_9ACTN</name>
<organism evidence="3 4">
    <name type="scientific">Thermomonospora umbrina</name>
    <dbReference type="NCBI Taxonomy" id="111806"/>
    <lineage>
        <taxon>Bacteria</taxon>
        <taxon>Bacillati</taxon>
        <taxon>Actinomycetota</taxon>
        <taxon>Actinomycetes</taxon>
        <taxon>Streptosporangiales</taxon>
        <taxon>Thermomonosporaceae</taxon>
        <taxon>Thermomonospora</taxon>
    </lineage>
</organism>
<dbReference type="SUPFAM" id="SSF52949">
    <property type="entry name" value="Macro domain-like"/>
    <property type="match status" value="1"/>
</dbReference>
<comment type="catalytic activity">
    <reaction evidence="1">
        <text>an N-(ADP-alpha-D-ribosyl)-thymidine in DNA + H2O = a thymidine in DNA + ADP-D-ribose</text>
        <dbReference type="Rhea" id="RHEA:71655"/>
        <dbReference type="Rhea" id="RHEA-COMP:13556"/>
        <dbReference type="Rhea" id="RHEA-COMP:18051"/>
        <dbReference type="ChEBI" id="CHEBI:15377"/>
        <dbReference type="ChEBI" id="CHEBI:57967"/>
        <dbReference type="ChEBI" id="CHEBI:137386"/>
        <dbReference type="ChEBI" id="CHEBI:191199"/>
    </reaction>
    <physiologicalReaction direction="left-to-right" evidence="1">
        <dbReference type="Rhea" id="RHEA:71656"/>
    </physiologicalReaction>
</comment>
<comment type="caution">
    <text evidence="3">The sequence shown here is derived from an EMBL/GenBank/DDBJ whole genome shotgun (WGS) entry which is preliminary data.</text>
</comment>
<dbReference type="GO" id="GO:0140291">
    <property type="term" value="P:peptidyl-glutamate ADP-deribosylation"/>
    <property type="evidence" value="ECO:0007669"/>
    <property type="project" value="TreeGrafter"/>
</dbReference>
<dbReference type="InterPro" id="IPR002589">
    <property type="entry name" value="Macro_dom"/>
</dbReference>
<evidence type="ECO:0000259" key="2">
    <source>
        <dbReference type="PROSITE" id="PS51154"/>
    </source>
</evidence>
<evidence type="ECO:0000313" key="4">
    <source>
        <dbReference type="Proteomes" id="UP000256661"/>
    </source>
</evidence>
<dbReference type="SMART" id="SM00506">
    <property type="entry name" value="A1pp"/>
    <property type="match status" value="1"/>
</dbReference>
<evidence type="ECO:0000313" key="3">
    <source>
        <dbReference type="EMBL" id="REE99111.1"/>
    </source>
</evidence>
<dbReference type="Gene3D" id="3.40.220.10">
    <property type="entry name" value="Leucine Aminopeptidase, subunit E, domain 1"/>
    <property type="match status" value="1"/>
</dbReference>
<dbReference type="EMBL" id="QTTT01000001">
    <property type="protein sequence ID" value="REE99111.1"/>
    <property type="molecule type" value="Genomic_DNA"/>
</dbReference>